<dbReference type="Gene3D" id="1.20.58.1120">
    <property type="match status" value="1"/>
</dbReference>
<dbReference type="Gene3D" id="1.10.8.720">
    <property type="entry name" value="Region D6 of dynein motor"/>
    <property type="match status" value="1"/>
</dbReference>
<dbReference type="InterPro" id="IPR026983">
    <property type="entry name" value="DHC"/>
</dbReference>
<evidence type="ECO:0000259" key="28">
    <source>
        <dbReference type="Pfam" id="PF18199"/>
    </source>
</evidence>
<evidence type="ECO:0000256" key="4">
    <source>
        <dbReference type="ARBA" id="ARBA00022473"/>
    </source>
</evidence>
<evidence type="ECO:0000256" key="12">
    <source>
        <dbReference type="ARBA" id="ARBA00023054"/>
    </source>
</evidence>
<dbReference type="Gene3D" id="3.20.180.20">
    <property type="entry name" value="Dynein heavy chain, N-terminal domain 2"/>
    <property type="match status" value="1"/>
</dbReference>
<dbReference type="PANTHER" id="PTHR45703:SF22">
    <property type="entry name" value="DYNEIN CYTOPLASMIC 2 HEAVY CHAIN 1"/>
    <property type="match status" value="1"/>
</dbReference>
<dbReference type="GO" id="GO:0005524">
    <property type="term" value="F:ATP binding"/>
    <property type="evidence" value="ECO:0007669"/>
    <property type="project" value="UniProtKB-KW"/>
</dbReference>
<dbReference type="GO" id="GO:0007018">
    <property type="term" value="P:microtubule-based movement"/>
    <property type="evidence" value="ECO:0007669"/>
    <property type="project" value="InterPro"/>
</dbReference>
<evidence type="ECO:0000259" key="27">
    <source>
        <dbReference type="Pfam" id="PF18198"/>
    </source>
</evidence>
<evidence type="ECO:0000313" key="32">
    <source>
        <dbReference type="Proteomes" id="UP000242913"/>
    </source>
</evidence>
<dbReference type="GO" id="GO:0030286">
    <property type="term" value="C:dynein complex"/>
    <property type="evidence" value="ECO:0007669"/>
    <property type="project" value="UniProtKB-KW"/>
</dbReference>
<keyword evidence="17" id="KW-0966">Cell projection</keyword>
<keyword evidence="7" id="KW-0493">Microtubule</keyword>
<dbReference type="Gene3D" id="1.10.8.710">
    <property type="match status" value="1"/>
</dbReference>
<dbReference type="FunFam" id="1.10.8.710:FF:000001">
    <property type="entry name" value="Dynein axonemal heavy chain 2"/>
    <property type="match status" value="1"/>
</dbReference>
<dbReference type="InterPro" id="IPR013602">
    <property type="entry name" value="Dynein_heavy_linker"/>
</dbReference>
<evidence type="ECO:0000256" key="11">
    <source>
        <dbReference type="ARBA" id="ARBA00023017"/>
    </source>
</evidence>
<feature type="domain" description="Cytoplasmic dynein 2 heavy chain 1 AAA+ ATPase" evidence="29">
    <location>
        <begin position="2042"/>
        <end position="2132"/>
    </location>
</feature>
<organism evidence="31 32">
    <name type="scientific">Onchocerca flexuosa</name>
    <dbReference type="NCBI Taxonomy" id="387005"/>
    <lineage>
        <taxon>Eukaryota</taxon>
        <taxon>Metazoa</taxon>
        <taxon>Ecdysozoa</taxon>
        <taxon>Nematoda</taxon>
        <taxon>Chromadorea</taxon>
        <taxon>Rhabditida</taxon>
        <taxon>Spirurina</taxon>
        <taxon>Spiruromorpha</taxon>
        <taxon>Filarioidea</taxon>
        <taxon>Onchocercidae</taxon>
        <taxon>Onchocerca</taxon>
    </lineage>
</organism>
<evidence type="ECO:0000259" key="24">
    <source>
        <dbReference type="Pfam" id="PF12777"/>
    </source>
</evidence>
<evidence type="ECO:0000259" key="25">
    <source>
        <dbReference type="Pfam" id="PF12780"/>
    </source>
</evidence>
<evidence type="ECO:0000256" key="16">
    <source>
        <dbReference type="ARBA" id="ARBA00023212"/>
    </source>
</evidence>
<dbReference type="GO" id="GO:0060271">
    <property type="term" value="P:cilium assembly"/>
    <property type="evidence" value="ECO:0007669"/>
    <property type="project" value="UniProtKB-ARBA"/>
</dbReference>
<dbReference type="EMBL" id="KZ269986">
    <property type="protein sequence ID" value="OZC10450.1"/>
    <property type="molecule type" value="Genomic_DNA"/>
</dbReference>
<dbReference type="Gene3D" id="3.40.50.300">
    <property type="entry name" value="P-loop containing nucleotide triphosphate hydrolases"/>
    <property type="match status" value="5"/>
</dbReference>
<dbReference type="Gene3D" id="1.20.920.20">
    <property type="match status" value="1"/>
</dbReference>
<evidence type="ECO:0000256" key="18">
    <source>
        <dbReference type="ARBA" id="ARBA00023902"/>
    </source>
</evidence>
<dbReference type="InterPro" id="IPR043160">
    <property type="entry name" value="Dynein_C_barrel"/>
</dbReference>
<evidence type="ECO:0000256" key="8">
    <source>
        <dbReference type="ARBA" id="ARBA00022741"/>
    </source>
</evidence>
<dbReference type="Pfam" id="PF12781">
    <property type="entry name" value="AAA_9"/>
    <property type="match status" value="1"/>
</dbReference>
<dbReference type="FunFam" id="1.20.920.20:FF:000002">
    <property type="entry name" value="Cytoplasmic dynein 1 heavy chain"/>
    <property type="match status" value="1"/>
</dbReference>
<dbReference type="Pfam" id="PF03028">
    <property type="entry name" value="Dynein_heavy"/>
    <property type="match status" value="1"/>
</dbReference>
<dbReference type="Pfam" id="PF12780">
    <property type="entry name" value="AAA_8"/>
    <property type="match status" value="1"/>
</dbReference>
<feature type="domain" description="Dynein heavy chain hydrolytic ATP-binding dynein motor region" evidence="23">
    <location>
        <begin position="1579"/>
        <end position="1908"/>
    </location>
</feature>
<dbReference type="Pfam" id="PF12775">
    <property type="entry name" value="AAA_7"/>
    <property type="match status" value="1"/>
</dbReference>
<keyword evidence="14" id="KW-0472">Membrane</keyword>
<keyword evidence="16" id="KW-0206">Cytoskeleton</keyword>
<dbReference type="InterPro" id="IPR042228">
    <property type="entry name" value="Dynein_linker_3"/>
</dbReference>
<dbReference type="InterPro" id="IPR024743">
    <property type="entry name" value="Dynein_HC_stalk"/>
</dbReference>
<feature type="domain" description="Dynein heavy chain linker" evidence="22">
    <location>
        <begin position="1240"/>
        <end position="1456"/>
    </location>
</feature>
<accession>A0A238C0E4</accession>
<dbReference type="Pfam" id="PF21264">
    <property type="entry name" value="DYNC2H1_AAA_dom"/>
    <property type="match status" value="1"/>
</dbReference>
<evidence type="ECO:0000259" key="30">
    <source>
        <dbReference type="Pfam" id="PF22597"/>
    </source>
</evidence>
<proteinExistence type="inferred from homology"/>
<dbReference type="FunFam" id="3.40.50.300:FF:000071">
    <property type="entry name" value="Cytoplasmic dynein heavy chain 1"/>
    <property type="match status" value="1"/>
</dbReference>
<feature type="coiled-coil region" evidence="19">
    <location>
        <begin position="2984"/>
        <end position="3032"/>
    </location>
</feature>
<evidence type="ECO:0000256" key="19">
    <source>
        <dbReference type="SAM" id="Coils"/>
    </source>
</evidence>
<dbReference type="Gene3D" id="1.20.140.100">
    <property type="entry name" value="Dynein heavy chain, N-terminal domain 2"/>
    <property type="match status" value="1"/>
</dbReference>
<evidence type="ECO:0000259" key="20">
    <source>
        <dbReference type="Pfam" id="PF03028"/>
    </source>
</evidence>
<sequence length="4266" mass="489747">MSICFKIKITNMDYERNDPRRHYILRVASHIFALNLSENKISNLNPIRNFCDTTMPLLIIAKDERKNTVDFTNEMRNDHHPDLTQVIFYKLEAVALPSDNYKSKISVLSLRGRPTDALIRSVREVGNLYNHLLCEMKFQIFKRTIENSPETSVNSHLRTILNELEMCIDPKNDSNIRENFREKRSIHDEINYWKARKDNAALQYSEAFQILDMKLEILKNCRIDEICEVIDTIEDCLNQLWSCEPSFPQNRMEQIMDSFGLLIVNSIANKIEINNIWDSDTTDTLIDSLHTVISLCEQWKFAITTLTEQWKQDIANPWKGDKPMISTFEILQKHTDKILSLKLLSYQINELMGDKNERKEIEQIIRNIFGTLPIFTCDISVQKQWKIKLLAITNLIKFKHFLNRSTIKEKLSMERETLLSHLANAVEAQKREITDRISTNDIPAGQYLTEIAAKLIWIRREINKVGNIKIVCDELLNDLATYKMIEAKIQNTINEMHSLESDSFSVWCQEMIKTVGNSTSSIALEISGKLMSIEQKGGNLIVNYSDRLVRLLREVRQLIGLGFVVPRKIIECANTGEKFYKYAIILKQVAHFYNSVDQQMLPCQQSMMLDEALAFEKLILSGKKSKTTTNMVSWNNPKHLQEFIEKLQAAAERLTLHNRRLRKAHNEICDKIKQLMKLDLLKEINKWKDILGEIRSKIAEEERNIGNRNNMISWLSHWDRQLYKTLQLQYQWGIESLHMQIPLIQVQLVFKEQQLEIRPPLEEIRAKYYRELRKFISIPQKFRGLQETEQTNGLFAKMIECNANRFRSVYEKAEQLFEKLVSVGNEFENWVVLGQVDLESLITKHFKQAADWENQIKLLKGKGRDAEKLPSEVRLECILVSTSAVKNAIDDMLQRVFDTLIWTLRYSISNEIHDMNRFLNQAIEVLSSRPKSVEEIAEANQKHIEFGKSNKEMKRMLDLIEEKNVLLRSIGGSGSEQLPIVLELWENFELMLDTHQLMIKEQVETLKSNVATRLKSLSDEIEKLFIRWQQFKPKNDILSDDRNAMLGAIQFIKEKRDEFDNLQQKRDILLTECEQFDIEKSEMPLFDEMANDLKNCENNWLFYEQFNVGLQEMADEEWILFRSKTYRFDEYLHEWDDKLKNLPVTHINIRLRKDIDQFKAMSTGLKYCRGEILSNDHWLMLFRILGMPKGTTLERLRFGDFLNVHKMIGENLEALKNLNERAQGEVTIREAIQELELWAQQVKDSEALLQSLKNSSYYAQFTDKTSIWETRLADTEQNLQWMNEIQRKWIYLEPIFGRGSLPSEASRFNRVDAEFRVVLNDVIQDPRIVSLSTRASLKRTLEQIIDQLNRCQKALNQFLEGKRNAFPRFYFLGDDDLLEMLGQLMNATVIQAHLKKLFLGIHKVVFGNNGETIIAMVSSDDEILQLSKPVKIVPQAEDWLQELSNEMKNTIRKLITICVAETSPDPGKYPSQVLCLAEQIRFCERCERILSSKCDLQSYRNQLKQTLANYTNSRTSDQVLKLKLKALIMDVIHNISIVDELIDNSPCSKSSWVWQKQLRFYLDPKEHVVIRHIGARFDYTYEYQGNAPKLVHTPLTDKCYLTLTQAMSMGLGGNPYGPAGTGKTESVKALANLFGRQVLVFNCDEGIDVYSMSRIFIGLVQCGAWGCFDEFNRLDQTVLSAVSMQIQVIQDAIKSRSGNCILAGRNVPVDLNSAIFITLNPVSKGYGGRQKLPDNLTQLFRPIIMSVPDNELIAETLLSAEGFCDAKKLSRKLVSIFNLSKEMLSSQQHYDWGLRALKTVLHSCGNLLAKRMDKNEIQVVVDALTLNTISKLTFEDSKRFSILIDDVFLDVKKDTMQIEELLEPLKLVASESKITMTDMQIKKIFELYDQMRQRMGVILLGPSGSGKSTIWKVLQKALALINKPVKIYRINPKSMAKQKLLGYMDMDTREWSDGVLTVAAREVVKDSSVLTWIICDGDIDPEWIEALNSVLDDNRLLTMPSGERIQFGSNVNFIFETDNLSNASPATISRMGMILVSEQDMDIQELISNWLKEYNDIHPDMSDWIRNHLYRCLDWIWTKGIIEINVSKTATVKNALGHARDVTSNEEFLVALYRGLAPNLNSKFRNQFAAEVVFNEISLPDKQHPGNVYYDKRANSLLAYTDDMVIPNNTDQLLSMERLSYILTANAQANRDIICSWLDNRNRQPFIIHGPNGSGKESLLRYCVELDPNNQLAILHCSAQTGSQQVLDLLHQYCVQISSASGRVLKPKEKQILIFYIKGINIVKPDKWGTCEIIAFLQQLLTYEGYYNEKLEWISLENIQLVLSITLANDEGHYLLPSRFVSLLRICKVEYPTQEELITIYSSYLTFLIKDSVESLRHRLNDLASIMVHLFNDVRNAFKPTDKSHYVFSLKDLSNWIFALTRYDISGVNAGEKFLCSMLYECRRIFKDRLVNNEHKQRFEDIISKNLSSAAVHNDESENLILIFELLSFLQSIRIGSRSSFNDNAERYAIIVEFEIANFKMPIFDEFVKLCSQIDRVITAPGGSLLLAGRAGMGRREAASLVANIHQMPVFSPKLTSSYGIKQFRNDLKMVIQDVAINGKHVVYIVEDYQLLHDTFLQSINSLLSSGDLPGIFTIQEFDSFLVSLREQASQDAFQGDLYSYFVMKVKANLHIILILNIDDANFSLKCSSNPSLYKECSIIWNETWNKDALSQLSELILSQHHIKATNDILIAFGQIYHHCPSEIAPPAKYIRFIENYVYILNKKRTAIEIRSNRLKAGIGKLTEARESVSQMQKKAAKKSKLLAEKQTDADAALKAISQSMTNANYQRSDMEQLKLATIKENERIEKQKSLIEEQLRVVEPILREAREAVGSIKSESLSEIRSLRAPPEAIRDILHAVLLFMGIFDTSWEAMRKFLARNGVKDEIINFDARRISSDVNKKVSALIKSKESSFDPKNAKRASAAAAPLAAWVRANLDYSTILERVAPLQKEKNDLIKNLNKAEKQMEKLSKGLETVDEQVTKLKNNFEVHMKEATQIKIDLDKEQASLDDFYLNYFETINVAGTLVDRLSGEYGRWQEQIGNLQNELDCLEKGSLLSAAFVTFLGSESEHARNEILNKWKRLLNLNDFNILEFNVMETEKAFCLIQLKKAENYDLLILKECRLHLNWSNKGLPTDALSQENAMILFNTVEIPLIIDPSGRASSFLTKHLQDKQVEKVNANDSNFLTQVELAVRFGKFLLIDDMNRIEPTLMNLLRKNFSSQGPRKIVQIGEKAVDYNDNFRLYICSKNNLLLLDQTTKAAVALICFSITQTGLASQMLGLAIQIETPTLETRLNELTGDVEQMKIKLDGIEQSLLQTLASSEGSLLDNTDLLDSLNKSKENAETIATSLIEADKLQKQLVKEKDVYRSLAEAASNLYFIIHDLHKQDPMYNFNVNTIINLYKRTFSKIKESINVTGRMEKLRGILQHTVYEYVSRALFKKDRLMFSMRFIHGIHPSLFAQNVINSSEYEEWELFTDLIVDDAMIYPVEKIDWIDNERKLAVAKLQKYLPKLFNNLRFTDQGLWSEFARAINCETTFPHAIDAVITPFQKLLVIQAIRPERLYSAIINFVINVLGIPSINPSPLDLSSIYKSESNENEPIMILISPGADPSQELEELARKHISKAKFYQISMGQGQRQAALEAIRTCAASGGWVCLKNLHLGINDLAAIEKEFLSSKRDPSFRLWLTSESNEHLSPHLLQTSLKIVYEAPPGIKNNMKRIYAQWRQSELNFNAICLQSLFMLAWLHALLQERRMFIPQAWTKFYEFSNSDLRVAKKFVENVTKDDKTVDWELLCGLLKTVAYGGRIDNDFDMNVLVVYLKRYFNSSIIGMNGSEIAHNISLPFSSNIADYVNIINTNIPEEDNPALFGLPLNISTAYEMAETSKTIRQICSMQIVGTTEVTFDRNIWNKALNPILTLWKRLNSQSTLHSMNVPLAQHTDDLILEIISLEYVHAIILVQKVHKFLGAISKCLRGTQLLTPKIAIGARELMMHQTPEEWQEAWRGPSDPAQYLSILVHKAKSIEELSRIIDSHKILDNPIKLGNIFRPTAFFNALRQLTARKKHMSMDELKLGTAWNASFLKNENIMEISGIHIQGALFEEHIVETKQKSPTITTAPNLYIAWISTDAADVYEKDKSIFVPLYATPERNQLIAEVQMPCTKNPDKWIVASIALFLSNQTKIKLNLVDDQLNSSKILILAISINKHGYMEIMSILESIQSVIAKSGYGILE</sequence>
<feature type="domain" description="Dynein heavy chain region D6 P-loop" evidence="20">
    <location>
        <begin position="3634"/>
        <end position="3744"/>
    </location>
</feature>
<dbReference type="SUPFAM" id="SSF52540">
    <property type="entry name" value="P-loop containing nucleoside triphosphate hydrolases"/>
    <property type="match status" value="4"/>
</dbReference>
<evidence type="ECO:0000256" key="3">
    <source>
        <dbReference type="ARBA" id="ARBA00008887"/>
    </source>
</evidence>
<evidence type="ECO:0000256" key="17">
    <source>
        <dbReference type="ARBA" id="ARBA00023273"/>
    </source>
</evidence>
<dbReference type="Pfam" id="PF08393">
    <property type="entry name" value="DHC_N2"/>
    <property type="match status" value="1"/>
</dbReference>
<dbReference type="Pfam" id="PF08385">
    <property type="entry name" value="DHC_N1"/>
    <property type="match status" value="1"/>
</dbReference>
<dbReference type="Gene3D" id="1.10.8.1220">
    <property type="match status" value="1"/>
</dbReference>
<evidence type="ECO:0000259" key="22">
    <source>
        <dbReference type="Pfam" id="PF08393"/>
    </source>
</evidence>
<feature type="coiled-coil region" evidence="19">
    <location>
        <begin position="1205"/>
        <end position="1255"/>
    </location>
</feature>
<dbReference type="Gene3D" id="3.10.490.20">
    <property type="match status" value="1"/>
</dbReference>
<keyword evidence="9" id="KW-0970">Cilium biogenesis/degradation</keyword>
<keyword evidence="6" id="KW-0963">Cytoplasm</keyword>
<dbReference type="InterPro" id="IPR054354">
    <property type="entry name" value="DYNC2H1-like_lid"/>
</dbReference>
<dbReference type="InterPro" id="IPR049400">
    <property type="entry name" value="DYNC2H1_AAA_dom"/>
</dbReference>
<dbReference type="InterPro" id="IPR024317">
    <property type="entry name" value="Dynein_heavy_chain_D4_dom"/>
</dbReference>
<dbReference type="InterPro" id="IPR041228">
    <property type="entry name" value="Dynein_C"/>
</dbReference>
<dbReference type="OrthoDB" id="5593012at2759"/>
<evidence type="ECO:0000256" key="5">
    <source>
        <dbReference type="ARBA" id="ARBA00022475"/>
    </source>
</evidence>
<dbReference type="Pfam" id="PF12774">
    <property type="entry name" value="AAA_6"/>
    <property type="match status" value="1"/>
</dbReference>
<feature type="domain" description="Dynein heavy chain ATP-binding dynein motor region" evidence="26">
    <location>
        <begin position="3165"/>
        <end position="3384"/>
    </location>
</feature>
<dbReference type="InterPro" id="IPR035699">
    <property type="entry name" value="AAA_6"/>
</dbReference>
<dbReference type="GO" id="GO:0045505">
    <property type="term" value="F:dynein intermediate chain binding"/>
    <property type="evidence" value="ECO:0007669"/>
    <property type="project" value="InterPro"/>
</dbReference>
<evidence type="ECO:0000256" key="9">
    <source>
        <dbReference type="ARBA" id="ARBA00022794"/>
    </source>
</evidence>
<dbReference type="InterPro" id="IPR043157">
    <property type="entry name" value="Dynein_AAA1S"/>
</dbReference>
<dbReference type="GO" id="GO:0051959">
    <property type="term" value="F:dynein light intermediate chain binding"/>
    <property type="evidence" value="ECO:0007669"/>
    <property type="project" value="InterPro"/>
</dbReference>
<keyword evidence="4" id="KW-0217">Developmental protein</keyword>
<dbReference type="PANTHER" id="PTHR45703">
    <property type="entry name" value="DYNEIN HEAVY CHAIN"/>
    <property type="match status" value="1"/>
</dbReference>
<evidence type="ECO:0000256" key="2">
    <source>
        <dbReference type="ARBA" id="ARBA00004522"/>
    </source>
</evidence>
<dbReference type="Pfam" id="PF18198">
    <property type="entry name" value="AAA_lid_11"/>
    <property type="match status" value="1"/>
</dbReference>
<dbReference type="GO" id="GO:0008104">
    <property type="term" value="P:intracellular protein localization"/>
    <property type="evidence" value="ECO:0007669"/>
    <property type="project" value="UniProtKB-ARBA"/>
</dbReference>
<keyword evidence="8" id="KW-0547">Nucleotide-binding</keyword>
<keyword evidence="13" id="KW-0969">Cilium</keyword>
<dbReference type="InterPro" id="IPR035706">
    <property type="entry name" value="AAA_9"/>
</dbReference>
<evidence type="ECO:0000259" key="23">
    <source>
        <dbReference type="Pfam" id="PF12774"/>
    </source>
</evidence>
<gene>
    <name evidence="31" type="ORF">X798_02493</name>
</gene>
<evidence type="ECO:0000256" key="13">
    <source>
        <dbReference type="ARBA" id="ARBA00023069"/>
    </source>
</evidence>
<feature type="domain" description="Dynein heavy chain C-terminal" evidence="28">
    <location>
        <begin position="3919"/>
        <end position="4211"/>
    </location>
</feature>
<dbReference type="Gene3D" id="1.20.920.30">
    <property type="match status" value="1"/>
</dbReference>
<evidence type="ECO:0000256" key="1">
    <source>
        <dbReference type="ARBA" id="ARBA00004245"/>
    </source>
</evidence>
<feature type="coiled-coil region" evidence="19">
    <location>
        <begin position="3065"/>
        <end position="3092"/>
    </location>
</feature>
<keyword evidence="15" id="KW-0505">Motor protein</keyword>
<feature type="coiled-coil region" evidence="19">
    <location>
        <begin position="640"/>
        <end position="704"/>
    </location>
</feature>
<dbReference type="FunFam" id="3.40.50.300:FF:000706">
    <property type="entry name" value="Cytoplasmic dynein 2 heavy chain 1"/>
    <property type="match status" value="1"/>
</dbReference>
<dbReference type="InterPro" id="IPR004273">
    <property type="entry name" value="Dynein_heavy_D6_P-loop"/>
</dbReference>
<evidence type="ECO:0000313" key="31">
    <source>
        <dbReference type="EMBL" id="OZC10450.1"/>
    </source>
</evidence>
<dbReference type="Gene3D" id="6.10.140.1060">
    <property type="match status" value="1"/>
</dbReference>
<dbReference type="Proteomes" id="UP000242913">
    <property type="component" value="Unassembled WGS sequence"/>
</dbReference>
<dbReference type="GO" id="GO:0005874">
    <property type="term" value="C:microtubule"/>
    <property type="evidence" value="ECO:0007669"/>
    <property type="project" value="UniProtKB-KW"/>
</dbReference>
<comment type="subcellular location">
    <subcellularLocation>
        <location evidence="2">Cell projection</location>
        <location evidence="2">Cilium membrane</location>
        <topology evidence="2">Peripheral membrane protein</topology>
        <orientation evidence="2">Cytoplasmic side</orientation>
    </subcellularLocation>
    <subcellularLocation>
        <location evidence="1">Cytoplasm</location>
        <location evidence="1">Cytoskeleton</location>
    </subcellularLocation>
</comment>
<evidence type="ECO:0000256" key="10">
    <source>
        <dbReference type="ARBA" id="ARBA00022840"/>
    </source>
</evidence>
<keyword evidence="11" id="KW-0243">Dynein</keyword>
<dbReference type="InterPro" id="IPR041658">
    <property type="entry name" value="AAA_lid_11"/>
</dbReference>
<keyword evidence="10" id="KW-0067">ATP-binding</keyword>
<dbReference type="Pfam" id="PF22597">
    <property type="entry name" value="DYN_lid"/>
    <property type="match status" value="1"/>
</dbReference>
<feature type="domain" description="Dynein heavy chain AAA lid" evidence="27">
    <location>
        <begin position="3775"/>
        <end position="3910"/>
    </location>
</feature>
<feature type="domain" description="Dynein heavy chain tail" evidence="21">
    <location>
        <begin position="393"/>
        <end position="624"/>
    </location>
</feature>
<dbReference type="InterPro" id="IPR042219">
    <property type="entry name" value="AAA_lid_11_sf"/>
</dbReference>
<keyword evidence="32" id="KW-1185">Reference proteome</keyword>
<evidence type="ECO:0000256" key="7">
    <source>
        <dbReference type="ARBA" id="ARBA00022701"/>
    </source>
</evidence>
<evidence type="ECO:0000256" key="6">
    <source>
        <dbReference type="ARBA" id="ARBA00022490"/>
    </source>
</evidence>
<reference evidence="31 32" key="1">
    <citation type="submission" date="2015-12" db="EMBL/GenBank/DDBJ databases">
        <title>Draft genome of the nematode, Onchocerca flexuosa.</title>
        <authorList>
            <person name="Mitreva M."/>
        </authorList>
    </citation>
    <scope>NUCLEOTIDE SEQUENCE [LARGE SCALE GENOMIC DNA]</scope>
    <source>
        <strain evidence="31">Red Deer</strain>
    </source>
</reference>
<feature type="domain" description="Dynein heavy chain coiled coil stalk" evidence="24">
    <location>
        <begin position="2774"/>
        <end position="3118"/>
    </location>
</feature>
<dbReference type="InterPro" id="IPR042222">
    <property type="entry name" value="Dynein_2_N"/>
</dbReference>
<evidence type="ECO:0000259" key="21">
    <source>
        <dbReference type="Pfam" id="PF08385"/>
    </source>
</evidence>
<dbReference type="InterPro" id="IPR027417">
    <property type="entry name" value="P-loop_NTPase"/>
</dbReference>
<dbReference type="Pfam" id="PF12777">
    <property type="entry name" value="MT"/>
    <property type="match status" value="1"/>
</dbReference>
<evidence type="ECO:0000259" key="29">
    <source>
        <dbReference type="Pfam" id="PF21264"/>
    </source>
</evidence>
<dbReference type="GO" id="GO:0060170">
    <property type="term" value="C:ciliary membrane"/>
    <property type="evidence" value="ECO:0007669"/>
    <property type="project" value="UniProtKB-SubCell"/>
</dbReference>
<feature type="domain" description="Dynein 2 heavy chain 1 cytoplasmic ATPase lid" evidence="30">
    <location>
        <begin position="2368"/>
        <end position="2456"/>
    </location>
</feature>
<feature type="domain" description="Dynein heavy chain AAA module D4" evidence="25">
    <location>
        <begin position="2523"/>
        <end position="2761"/>
    </location>
</feature>
<keyword evidence="5" id="KW-1003">Cell membrane</keyword>
<dbReference type="FunFam" id="3.20.180.20:FF:000002">
    <property type="entry name" value="Cytoplasmic dynein heavy chain 1"/>
    <property type="match status" value="1"/>
</dbReference>
<evidence type="ECO:0000256" key="15">
    <source>
        <dbReference type="ARBA" id="ARBA00023175"/>
    </source>
</evidence>
<keyword evidence="12 19" id="KW-0175">Coiled coil</keyword>
<protein>
    <recommendedName>
        <fullName evidence="18">Cytoplasmic dynein 2 heavy chain 1</fullName>
    </recommendedName>
</protein>
<name>A0A238C0E4_9BILA</name>
<comment type="similarity">
    <text evidence="3">Belongs to the dynein heavy chain family.</text>
</comment>
<dbReference type="GO" id="GO:0008569">
    <property type="term" value="F:minus-end-directed microtubule motor activity"/>
    <property type="evidence" value="ECO:0007669"/>
    <property type="project" value="InterPro"/>
</dbReference>
<evidence type="ECO:0000259" key="26">
    <source>
        <dbReference type="Pfam" id="PF12781"/>
    </source>
</evidence>
<dbReference type="Pfam" id="PF18199">
    <property type="entry name" value="Dynein_C"/>
    <property type="match status" value="1"/>
</dbReference>
<dbReference type="InterPro" id="IPR013594">
    <property type="entry name" value="Dynein_heavy_tail"/>
</dbReference>
<evidence type="ECO:0000256" key="14">
    <source>
        <dbReference type="ARBA" id="ARBA00023136"/>
    </source>
</evidence>